<evidence type="ECO:0000313" key="1">
    <source>
        <dbReference type="EMBL" id="PPQ91598.1"/>
    </source>
</evidence>
<keyword evidence="2" id="KW-1185">Reference proteome</keyword>
<gene>
    <name evidence="1" type="ORF">CVT25_013696</name>
</gene>
<proteinExistence type="predicted"/>
<sequence>MSSWSMAGHAFKNQQEITADVPFDKTPQPQSGDIFALPQLQFLEAAVHPCTFNQKVVTVDWFVSRSVLQGAGNSDR</sequence>
<dbReference type="EMBL" id="NHYD01001283">
    <property type="protein sequence ID" value="PPQ91598.1"/>
    <property type="molecule type" value="Genomic_DNA"/>
</dbReference>
<accession>A0A409XLH1</accession>
<dbReference type="InParanoid" id="A0A409XLH1"/>
<evidence type="ECO:0000313" key="2">
    <source>
        <dbReference type="Proteomes" id="UP000283269"/>
    </source>
</evidence>
<protein>
    <submittedName>
        <fullName evidence="1">Uncharacterized protein</fullName>
    </submittedName>
</protein>
<comment type="caution">
    <text evidence="1">The sequence shown here is derived from an EMBL/GenBank/DDBJ whole genome shotgun (WGS) entry which is preliminary data.</text>
</comment>
<reference evidence="1 2" key="1">
    <citation type="journal article" date="2018" name="Evol. Lett.">
        <title>Horizontal gene cluster transfer increased hallucinogenic mushroom diversity.</title>
        <authorList>
            <person name="Reynolds H.T."/>
            <person name="Vijayakumar V."/>
            <person name="Gluck-Thaler E."/>
            <person name="Korotkin H.B."/>
            <person name="Matheny P.B."/>
            <person name="Slot J.C."/>
        </authorList>
    </citation>
    <scope>NUCLEOTIDE SEQUENCE [LARGE SCALE GENOMIC DNA]</scope>
    <source>
        <strain evidence="1 2">2631</strain>
    </source>
</reference>
<dbReference type="Proteomes" id="UP000283269">
    <property type="component" value="Unassembled WGS sequence"/>
</dbReference>
<name>A0A409XLH1_PSICY</name>
<organism evidence="1 2">
    <name type="scientific">Psilocybe cyanescens</name>
    <dbReference type="NCBI Taxonomy" id="93625"/>
    <lineage>
        <taxon>Eukaryota</taxon>
        <taxon>Fungi</taxon>
        <taxon>Dikarya</taxon>
        <taxon>Basidiomycota</taxon>
        <taxon>Agaricomycotina</taxon>
        <taxon>Agaricomycetes</taxon>
        <taxon>Agaricomycetidae</taxon>
        <taxon>Agaricales</taxon>
        <taxon>Agaricineae</taxon>
        <taxon>Strophariaceae</taxon>
        <taxon>Psilocybe</taxon>
    </lineage>
</organism>
<dbReference type="AlphaFoldDB" id="A0A409XLH1"/>